<evidence type="ECO:0000256" key="3">
    <source>
        <dbReference type="ARBA" id="ARBA00022692"/>
    </source>
</evidence>
<sequence length="126" mass="13801">MTPQPSIAEVRKVVFLLPVWQLLLGVIISVAFFLFAGTIAAIAAFVGASISFAGSLVFAFVVFGTGEIPVNNIMRRMFRAEAFKILTIALMFYFAFAVLALPFLPVIVGFMVTLIVFFVALLTVFR</sequence>
<evidence type="ECO:0000256" key="2">
    <source>
        <dbReference type="ARBA" id="ARBA00022475"/>
    </source>
</evidence>
<dbReference type="Pfam" id="PF03899">
    <property type="entry name" value="ATP-synt_I"/>
    <property type="match status" value="1"/>
</dbReference>
<gene>
    <name evidence="7" type="ORF">MNBD_GAMMA01-672</name>
</gene>
<dbReference type="InterPro" id="IPR005598">
    <property type="entry name" value="ATP_synth_I"/>
</dbReference>
<reference evidence="7" key="1">
    <citation type="submission" date="2018-06" db="EMBL/GenBank/DDBJ databases">
        <authorList>
            <person name="Zhirakovskaya E."/>
        </authorList>
    </citation>
    <scope>NUCLEOTIDE SEQUENCE</scope>
</reference>
<evidence type="ECO:0000256" key="4">
    <source>
        <dbReference type="ARBA" id="ARBA00022989"/>
    </source>
</evidence>
<evidence type="ECO:0000256" key="1">
    <source>
        <dbReference type="ARBA" id="ARBA00004651"/>
    </source>
</evidence>
<evidence type="ECO:0000256" key="6">
    <source>
        <dbReference type="SAM" id="Phobius"/>
    </source>
</evidence>
<feature type="transmembrane region" description="Helical" evidence="6">
    <location>
        <begin position="41"/>
        <end position="63"/>
    </location>
</feature>
<organism evidence="7">
    <name type="scientific">hydrothermal vent metagenome</name>
    <dbReference type="NCBI Taxonomy" id="652676"/>
    <lineage>
        <taxon>unclassified sequences</taxon>
        <taxon>metagenomes</taxon>
        <taxon>ecological metagenomes</taxon>
    </lineage>
</organism>
<keyword evidence="4 6" id="KW-1133">Transmembrane helix</keyword>
<keyword evidence="5 6" id="KW-0472">Membrane</keyword>
<protein>
    <recommendedName>
        <fullName evidence="8">ATP synthase protein I</fullName>
    </recommendedName>
</protein>
<feature type="transmembrane region" description="Helical" evidence="6">
    <location>
        <begin position="12"/>
        <end position="35"/>
    </location>
</feature>
<feature type="transmembrane region" description="Helical" evidence="6">
    <location>
        <begin position="107"/>
        <end position="125"/>
    </location>
</feature>
<evidence type="ECO:0000313" key="7">
    <source>
        <dbReference type="EMBL" id="VAW42211.1"/>
    </source>
</evidence>
<dbReference type="EMBL" id="UOEW01000351">
    <property type="protein sequence ID" value="VAW42211.1"/>
    <property type="molecule type" value="Genomic_DNA"/>
</dbReference>
<proteinExistence type="predicted"/>
<accession>A0A3B0VGZ9</accession>
<evidence type="ECO:0008006" key="8">
    <source>
        <dbReference type="Google" id="ProtNLM"/>
    </source>
</evidence>
<dbReference type="GO" id="GO:0005886">
    <property type="term" value="C:plasma membrane"/>
    <property type="evidence" value="ECO:0007669"/>
    <property type="project" value="UniProtKB-SubCell"/>
</dbReference>
<feature type="transmembrane region" description="Helical" evidence="6">
    <location>
        <begin position="83"/>
        <end position="101"/>
    </location>
</feature>
<evidence type="ECO:0000256" key="5">
    <source>
        <dbReference type="ARBA" id="ARBA00023136"/>
    </source>
</evidence>
<comment type="subcellular location">
    <subcellularLocation>
        <location evidence="1">Cell membrane</location>
        <topology evidence="1">Multi-pass membrane protein</topology>
    </subcellularLocation>
</comment>
<dbReference type="AlphaFoldDB" id="A0A3B0VGZ9"/>
<keyword evidence="2" id="KW-1003">Cell membrane</keyword>
<keyword evidence="3 6" id="KW-0812">Transmembrane</keyword>
<name>A0A3B0VGZ9_9ZZZZ</name>